<evidence type="ECO:0000256" key="4">
    <source>
        <dbReference type="ARBA" id="ARBA00022692"/>
    </source>
</evidence>
<proteinExistence type="predicted"/>
<dbReference type="EMBL" id="JBHUHZ010000001">
    <property type="protein sequence ID" value="MFD2161881.1"/>
    <property type="molecule type" value="Genomic_DNA"/>
</dbReference>
<keyword evidence="9" id="KW-1185">Reference proteome</keyword>
<feature type="transmembrane region" description="Helical" evidence="7">
    <location>
        <begin position="267"/>
        <end position="286"/>
    </location>
</feature>
<dbReference type="PANTHER" id="PTHR22926">
    <property type="entry name" value="PHOSPHO-N-ACETYLMURAMOYL-PENTAPEPTIDE-TRANSFERASE"/>
    <property type="match status" value="1"/>
</dbReference>
<feature type="transmembrane region" description="Helical" evidence="7">
    <location>
        <begin position="93"/>
        <end position="110"/>
    </location>
</feature>
<feature type="transmembrane region" description="Helical" evidence="7">
    <location>
        <begin position="140"/>
        <end position="157"/>
    </location>
</feature>
<keyword evidence="3" id="KW-0808">Transferase</keyword>
<reference evidence="9" key="1">
    <citation type="journal article" date="2019" name="Int. J. Syst. Evol. Microbiol.">
        <title>The Global Catalogue of Microorganisms (GCM) 10K type strain sequencing project: providing services to taxonomists for standard genome sequencing and annotation.</title>
        <authorList>
            <consortium name="The Broad Institute Genomics Platform"/>
            <consortium name="The Broad Institute Genome Sequencing Center for Infectious Disease"/>
            <person name="Wu L."/>
            <person name="Ma J."/>
        </authorList>
    </citation>
    <scope>NUCLEOTIDE SEQUENCE [LARGE SCALE GENOMIC DNA]</scope>
    <source>
        <strain evidence="9">KCTC 42217</strain>
    </source>
</reference>
<sequence length="339" mass="38657">MPEFFIYTGILFLLVFLEFLYFGLADRYNIIDKPNARSSHTSITLRGGGIIFPLAALLFYICFSFQYPYFLLGLTAIATISFLDDLHTLNNKIRIVIHLIAVGLVFYQWAFFIYPWYWILVISVVVIGTINAYNFMDGINGITGSYSLIAIASLYYINQYVISFTSSDLLIVIGLALLIFNYFNFRKKARCFAGDVGSVSIAFIIIFLIGQLILESQNLFYILLLLVYGLDAVSTILFRLIRKENIFEAHRSHFYQYLANERKWSHLWVSGLYFALQLIVNITLISQSPDRSEFEEGLYNLIPVIIGAGVLFILIRVVIEGKARLFNAASESFPSERAG</sequence>
<feature type="transmembrane region" description="Helical" evidence="7">
    <location>
        <begin position="116"/>
        <end position="133"/>
    </location>
</feature>
<feature type="transmembrane region" description="Helical" evidence="7">
    <location>
        <begin position="219"/>
        <end position="241"/>
    </location>
</feature>
<protein>
    <submittedName>
        <fullName evidence="8">Glycosyltransferase family 4 protein</fullName>
    </submittedName>
</protein>
<feature type="transmembrane region" description="Helical" evidence="7">
    <location>
        <begin position="43"/>
        <end position="61"/>
    </location>
</feature>
<dbReference type="RefSeq" id="WP_255898377.1">
    <property type="nucleotide sequence ID" value="NZ_JAFMZO010000001.1"/>
</dbReference>
<name>A0ABW4ZJY2_9SPHI</name>
<feature type="transmembrane region" description="Helical" evidence="7">
    <location>
        <begin position="67"/>
        <end position="86"/>
    </location>
</feature>
<feature type="transmembrane region" description="Helical" evidence="7">
    <location>
        <begin position="298"/>
        <end position="319"/>
    </location>
</feature>
<feature type="transmembrane region" description="Helical" evidence="7">
    <location>
        <begin position="192"/>
        <end position="213"/>
    </location>
</feature>
<evidence type="ECO:0000256" key="6">
    <source>
        <dbReference type="ARBA" id="ARBA00023136"/>
    </source>
</evidence>
<keyword evidence="2" id="KW-1003">Cell membrane</keyword>
<dbReference type="Proteomes" id="UP001597387">
    <property type="component" value="Unassembled WGS sequence"/>
</dbReference>
<comment type="caution">
    <text evidence="8">The sequence shown here is derived from an EMBL/GenBank/DDBJ whole genome shotgun (WGS) entry which is preliminary data.</text>
</comment>
<dbReference type="Pfam" id="PF00953">
    <property type="entry name" value="Glycos_transf_4"/>
    <property type="match status" value="1"/>
</dbReference>
<dbReference type="CDD" id="cd06854">
    <property type="entry name" value="GT_WbpL_WbcO_like"/>
    <property type="match status" value="1"/>
</dbReference>
<feature type="transmembrane region" description="Helical" evidence="7">
    <location>
        <begin position="6"/>
        <end position="23"/>
    </location>
</feature>
<keyword evidence="5 7" id="KW-1133">Transmembrane helix</keyword>
<evidence type="ECO:0000256" key="7">
    <source>
        <dbReference type="SAM" id="Phobius"/>
    </source>
</evidence>
<gene>
    <name evidence="8" type="ORF">ACFSJU_05710</name>
</gene>
<feature type="transmembrane region" description="Helical" evidence="7">
    <location>
        <begin position="169"/>
        <end position="185"/>
    </location>
</feature>
<dbReference type="PANTHER" id="PTHR22926:SF3">
    <property type="entry name" value="UNDECAPRENYL-PHOSPHATE ALPHA-N-ACETYLGLUCOSAMINYL 1-PHOSPHATE TRANSFERASE"/>
    <property type="match status" value="1"/>
</dbReference>
<evidence type="ECO:0000256" key="3">
    <source>
        <dbReference type="ARBA" id="ARBA00022679"/>
    </source>
</evidence>
<dbReference type="InterPro" id="IPR000715">
    <property type="entry name" value="Glycosyl_transferase_4"/>
</dbReference>
<evidence type="ECO:0000256" key="5">
    <source>
        <dbReference type="ARBA" id="ARBA00022989"/>
    </source>
</evidence>
<evidence type="ECO:0000256" key="2">
    <source>
        <dbReference type="ARBA" id="ARBA00022475"/>
    </source>
</evidence>
<keyword evidence="6 7" id="KW-0472">Membrane</keyword>
<evidence type="ECO:0000313" key="8">
    <source>
        <dbReference type="EMBL" id="MFD2161881.1"/>
    </source>
</evidence>
<keyword evidence="4 7" id="KW-0812">Transmembrane</keyword>
<organism evidence="8 9">
    <name type="scientific">Paradesertivirga mongoliensis</name>
    <dbReference type="NCBI Taxonomy" id="2100740"/>
    <lineage>
        <taxon>Bacteria</taxon>
        <taxon>Pseudomonadati</taxon>
        <taxon>Bacteroidota</taxon>
        <taxon>Sphingobacteriia</taxon>
        <taxon>Sphingobacteriales</taxon>
        <taxon>Sphingobacteriaceae</taxon>
        <taxon>Paradesertivirga</taxon>
    </lineage>
</organism>
<evidence type="ECO:0000313" key="9">
    <source>
        <dbReference type="Proteomes" id="UP001597387"/>
    </source>
</evidence>
<accession>A0ABW4ZJY2</accession>
<comment type="subcellular location">
    <subcellularLocation>
        <location evidence="1">Cell membrane</location>
        <topology evidence="1">Multi-pass membrane protein</topology>
    </subcellularLocation>
</comment>
<evidence type="ECO:0000256" key="1">
    <source>
        <dbReference type="ARBA" id="ARBA00004651"/>
    </source>
</evidence>